<name>A0A2I3C451_VIBAX</name>
<evidence type="ECO:0000313" key="2">
    <source>
        <dbReference type="Proteomes" id="UP000016714"/>
    </source>
</evidence>
<dbReference type="KEGG" id="vag:N646_0608"/>
<dbReference type="AlphaFoldDB" id="A0A2I3C451"/>
<reference evidence="1 2" key="1">
    <citation type="journal article" date="2015" name="Genome Announc.">
        <title>Complete genome sequence of Vibrio alginolyticus ATCC 17749.</title>
        <authorList>
            <person name="Liu X.F."/>
            <person name="Cao Y."/>
            <person name="Zhang H.L."/>
            <person name="Chen Y.J."/>
            <person name="Hu C.J."/>
        </authorList>
    </citation>
    <scope>NUCLEOTIDE SEQUENCE [LARGE SCALE GENOMIC DNA]</scope>
    <source>
        <strain evidence="2">ATCC 17749 / DSM 2171 / NBRC 15630 / NCIMB 1903 / NCTC 12160 / XII-53</strain>
    </source>
</reference>
<sequence length="84" mass="9562">MSNEYMGDILKTIPHWDNANEKWRTEYSTLTDTEKKHAAASVVLELIKADISATSQRTGTRLDEHLSNLPKYISQVIVALEEDE</sequence>
<dbReference type="HOGENOM" id="CLU_2526579_0_0_6"/>
<protein>
    <submittedName>
        <fullName evidence="1">Uncharacterized protein</fullName>
    </submittedName>
</protein>
<organism evidence="1 2">
    <name type="scientific">Vibrio alginolyticus (strain ATCC 17749 / DSM 2171 / NBRC 15630 / NCIMB 1903 / NCTC 12160 / XII-53)</name>
    <dbReference type="NCBI Taxonomy" id="1219076"/>
    <lineage>
        <taxon>Bacteria</taxon>
        <taxon>Pseudomonadati</taxon>
        <taxon>Pseudomonadota</taxon>
        <taxon>Gammaproteobacteria</taxon>
        <taxon>Vibrionales</taxon>
        <taxon>Vibrionaceae</taxon>
        <taxon>Vibrio</taxon>
    </lineage>
</organism>
<accession>A0A2I3C451</accession>
<gene>
    <name evidence="1" type="ORF">N646_0608</name>
</gene>
<evidence type="ECO:0000313" key="1">
    <source>
        <dbReference type="EMBL" id="AGV16441.1"/>
    </source>
</evidence>
<dbReference type="EMBL" id="CP006718">
    <property type="protein sequence ID" value="AGV16441.1"/>
    <property type="molecule type" value="Genomic_DNA"/>
</dbReference>
<dbReference type="RefSeq" id="WP_017821799.1">
    <property type="nucleotide sequence ID" value="NC_022349.1"/>
</dbReference>
<proteinExistence type="predicted"/>
<dbReference type="Proteomes" id="UP000016714">
    <property type="component" value="Chromosome 1"/>
</dbReference>